<feature type="compositionally biased region" description="Low complexity" evidence="5">
    <location>
        <begin position="189"/>
        <end position="203"/>
    </location>
</feature>
<feature type="compositionally biased region" description="Low complexity" evidence="5">
    <location>
        <begin position="1221"/>
        <end position="1232"/>
    </location>
</feature>
<feature type="compositionally biased region" description="Low complexity" evidence="5">
    <location>
        <begin position="429"/>
        <end position="449"/>
    </location>
</feature>
<feature type="domain" description="PHD-type" evidence="6">
    <location>
        <begin position="660"/>
        <end position="711"/>
    </location>
</feature>
<reference evidence="7" key="1">
    <citation type="journal article" date="2023" name="PhytoFront">
        <title>Draft Genome Resources of Seven Strains of Tilletia horrida, Causal Agent of Kernel Smut of Rice.</title>
        <authorList>
            <person name="Khanal S."/>
            <person name="Antony Babu S."/>
            <person name="Zhou X.G."/>
        </authorList>
    </citation>
    <scope>NUCLEOTIDE SEQUENCE</scope>
    <source>
        <strain evidence="7">TX6</strain>
    </source>
</reference>
<dbReference type="Pfam" id="PF00628">
    <property type="entry name" value="PHD"/>
    <property type="match status" value="2"/>
</dbReference>
<feature type="region of interest" description="Disordered" evidence="5">
    <location>
        <begin position="164"/>
        <end position="239"/>
    </location>
</feature>
<evidence type="ECO:0000256" key="2">
    <source>
        <dbReference type="ARBA" id="ARBA00022771"/>
    </source>
</evidence>
<sequence>MAGKRDRPPPDTVSVWQMMRADQTDSNGTSAAPLLHPNAAYATEVLGPPPRLPLDPYYPPLATSYTGLPPPGTQPGSSKAGIAQASSSSSAANAANSRPTNESATAPSAAPAPNSANSIQNATGAGSSSSRSKRPVFTINQGSDIGHGAGPAVLPSAVAHTLAAVTEKKRTKKSQKSLASSTAPRTTRARSLAESASASPSPSMLTIGIPAADSEAGAEASTSVELDTANLPPTGKGAVLGIELGGVDVASDSESIRDSPAPFPTETSASNAAAPEAKRRRITARLSKTSTRTSSPAQAPLQVSGSAHDAREAATQKDATIADDLAAILGARRNDAAFKPSTGTEKGVQADSTREPSSSRSQAAGPGVSSLSSPAPSTSLPSSQDATTAFANGPSSTGPAPSSSAGSTPLKRPRITVKRSGQAAPTLIPSGSSLTPASASTSASSSGSSIAGIITLAESSSESISLPSGEMEGLAAANATVSNSRSVKTSAAAARGQTPPVRAESPASLATTRTRRSAGAPTFAPTLIGPSNRVLSTLNTELTGASSPLRASGSQGDPARASTPVNMISTGAAAGVDPMAYPTIVAAAAAAGHMGGSPQKGPETIGMGMTANGTLARAPAAEFAAAAAAGGHISGVHTPTALISLKNVAAAAPGEKQTNQDFCDACKGHGRFLCCDGCVRSFHFLCISPPLDIDDVVGADDAWYCNICRNAKPAGKEPKGIFPRLVRALEQTNPVQYELPPEIRNYFRGVGTGLDGSYLNLGMIKPLRVNKQGLIEDRDPYKLKDKNGKAVLCFHCGGSALPLVPHSGDLMKASLAKRCPNSPPYGALILTPDGTWRSILSCDFCSAHWHLDCVTPPLAIMPNMTRKWMCPNHAEHSMPRYRVPKSSTAIQPYALPLPNPSNVGNEPGKLYRIRMRNNGDVDIIPDPTDSFFNQDGTSMRANSAGWEELAIGGVNPNGTGQRFRYRIPEKVVRLDFWNRVRSNVEPVAVRFGKPTRETNPVLALDDLAEVATERLKKERLLSCVKNSGTEEDKQTVELVAKVFGYTGNKAIDHPPAKDQREFEEAVERARVHGIVGMEGSILLSKIADAPTVSDRTTVAEVDDQRITPASGQESSPVTVQIQHDVAGPKQSDSETTLPVSNVAMDAHPQRTDFDPTRLAAPLPLTLGTLMSNNAGAGASKKQADDDAASEISSLSSLLSDLSSTDVDLRHGSAAGRRFEPRSSGGRSGGLLESHGLKEADLERLLAIDGLIKVKGEAALLEFLLDRGPSQTRPSESSRPIDEGKHKQP</sequence>
<dbReference type="SUPFAM" id="SSF57903">
    <property type="entry name" value="FYVE/PHD zinc finger"/>
    <property type="match status" value="2"/>
</dbReference>
<dbReference type="Gene3D" id="3.30.40.10">
    <property type="entry name" value="Zinc/RING finger domain, C3HC4 (zinc finger)"/>
    <property type="match status" value="2"/>
</dbReference>
<feature type="compositionally biased region" description="Low complexity" evidence="5">
    <location>
        <begin position="77"/>
        <end position="122"/>
    </location>
</feature>
<dbReference type="InterPro" id="IPR019786">
    <property type="entry name" value="Zinc_finger_PHD-type_CS"/>
</dbReference>
<comment type="caution">
    <text evidence="7">The sequence shown here is derived from an EMBL/GenBank/DDBJ whole genome shotgun (WGS) entry which is preliminary data.</text>
</comment>
<dbReference type="InterPro" id="IPR001965">
    <property type="entry name" value="Znf_PHD"/>
</dbReference>
<feature type="compositionally biased region" description="Basic and acidic residues" evidence="5">
    <location>
        <begin position="1278"/>
        <end position="1288"/>
    </location>
</feature>
<evidence type="ECO:0000256" key="3">
    <source>
        <dbReference type="ARBA" id="ARBA00022833"/>
    </source>
</evidence>
<dbReference type="GO" id="GO:0032221">
    <property type="term" value="C:Rpd3S complex"/>
    <property type="evidence" value="ECO:0007669"/>
    <property type="project" value="TreeGrafter"/>
</dbReference>
<feature type="compositionally biased region" description="Pro residues" evidence="5">
    <location>
        <begin position="47"/>
        <end position="59"/>
    </location>
</feature>
<feature type="region of interest" description="Disordered" evidence="5">
    <location>
        <begin position="480"/>
        <end position="530"/>
    </location>
</feature>
<dbReference type="PROSITE" id="PS50016">
    <property type="entry name" value="ZF_PHD_2"/>
    <property type="match status" value="1"/>
</dbReference>
<keyword evidence="2 4" id="KW-0863">Zinc-finger</keyword>
<feature type="compositionally biased region" description="Polar residues" evidence="5">
    <location>
        <begin position="480"/>
        <end position="489"/>
    </location>
</feature>
<dbReference type="InterPro" id="IPR052819">
    <property type="entry name" value="Chromatin_regulatory_protein"/>
</dbReference>
<name>A0AAN6JT59_9BASI</name>
<accession>A0AAN6JT59</accession>
<dbReference type="PROSITE" id="PS01359">
    <property type="entry name" value="ZF_PHD_1"/>
    <property type="match status" value="1"/>
</dbReference>
<feature type="region of interest" description="Disordered" evidence="5">
    <location>
        <begin position="251"/>
        <end position="319"/>
    </location>
</feature>
<feature type="compositionally biased region" description="Low complexity" evidence="5">
    <location>
        <begin position="369"/>
        <end position="383"/>
    </location>
</feature>
<dbReference type="GO" id="GO:0006357">
    <property type="term" value="P:regulation of transcription by RNA polymerase II"/>
    <property type="evidence" value="ECO:0007669"/>
    <property type="project" value="TreeGrafter"/>
</dbReference>
<protein>
    <recommendedName>
        <fullName evidence="6">PHD-type domain-containing protein</fullName>
    </recommendedName>
</protein>
<dbReference type="GO" id="GO:0008270">
    <property type="term" value="F:zinc ion binding"/>
    <property type="evidence" value="ECO:0007669"/>
    <property type="project" value="UniProtKB-KW"/>
</dbReference>
<dbReference type="CDD" id="cd15534">
    <property type="entry name" value="PHD2_PHF12_Rco1"/>
    <property type="match status" value="1"/>
</dbReference>
<keyword evidence="8" id="KW-1185">Reference proteome</keyword>
<feature type="compositionally biased region" description="Polar residues" evidence="5">
    <location>
        <begin position="286"/>
        <end position="305"/>
    </location>
</feature>
<feature type="compositionally biased region" description="Low complexity" evidence="5">
    <location>
        <begin position="393"/>
        <end position="409"/>
    </location>
</feature>
<proteinExistence type="predicted"/>
<dbReference type="SMART" id="SM00249">
    <property type="entry name" value="PHD"/>
    <property type="match status" value="2"/>
</dbReference>
<feature type="region of interest" description="Disordered" evidence="5">
    <location>
        <begin position="1263"/>
        <end position="1288"/>
    </location>
</feature>
<feature type="region of interest" description="Disordered" evidence="5">
    <location>
        <begin position="1"/>
        <end position="152"/>
    </location>
</feature>
<keyword evidence="3" id="KW-0862">Zinc</keyword>
<dbReference type="InterPro" id="IPR013083">
    <property type="entry name" value="Znf_RING/FYVE/PHD"/>
</dbReference>
<evidence type="ECO:0000256" key="1">
    <source>
        <dbReference type="ARBA" id="ARBA00022723"/>
    </source>
</evidence>
<gene>
    <name evidence="7" type="ORF">OC846_002186</name>
</gene>
<dbReference type="InterPro" id="IPR019787">
    <property type="entry name" value="Znf_PHD-finger"/>
</dbReference>
<keyword evidence="1" id="KW-0479">Metal-binding</keyword>
<dbReference type="PANTHER" id="PTHR47636:SF1">
    <property type="entry name" value="TRANSCRIPTIONAL REGULATORY PROTEIN RCO1"/>
    <property type="match status" value="1"/>
</dbReference>
<evidence type="ECO:0000256" key="5">
    <source>
        <dbReference type="SAM" id="MobiDB-lite"/>
    </source>
</evidence>
<feature type="region of interest" description="Disordered" evidence="5">
    <location>
        <begin position="1212"/>
        <end position="1232"/>
    </location>
</feature>
<evidence type="ECO:0000313" key="7">
    <source>
        <dbReference type="EMBL" id="KAK0554175.1"/>
    </source>
</evidence>
<evidence type="ECO:0000256" key="4">
    <source>
        <dbReference type="PROSITE-ProRule" id="PRU00146"/>
    </source>
</evidence>
<organism evidence="7 8">
    <name type="scientific">Tilletia horrida</name>
    <dbReference type="NCBI Taxonomy" id="155126"/>
    <lineage>
        <taxon>Eukaryota</taxon>
        <taxon>Fungi</taxon>
        <taxon>Dikarya</taxon>
        <taxon>Basidiomycota</taxon>
        <taxon>Ustilaginomycotina</taxon>
        <taxon>Exobasidiomycetes</taxon>
        <taxon>Tilletiales</taxon>
        <taxon>Tilletiaceae</taxon>
        <taxon>Tilletia</taxon>
    </lineage>
</organism>
<feature type="compositionally biased region" description="Polar residues" evidence="5">
    <location>
        <begin position="176"/>
        <end position="185"/>
    </location>
</feature>
<dbReference type="CDD" id="cd15535">
    <property type="entry name" value="PHD1_Rco1"/>
    <property type="match status" value="1"/>
</dbReference>
<dbReference type="Proteomes" id="UP001176517">
    <property type="component" value="Unassembled WGS sequence"/>
</dbReference>
<feature type="region of interest" description="Disordered" evidence="5">
    <location>
        <begin position="332"/>
        <end position="449"/>
    </location>
</feature>
<dbReference type="PANTHER" id="PTHR47636">
    <property type="entry name" value="TRANSCRIPTIONAL REGULATORY PROTEIN RCO1"/>
    <property type="match status" value="1"/>
</dbReference>
<evidence type="ECO:0000259" key="6">
    <source>
        <dbReference type="PROSITE" id="PS50016"/>
    </source>
</evidence>
<evidence type="ECO:0000313" key="8">
    <source>
        <dbReference type="Proteomes" id="UP001176517"/>
    </source>
</evidence>
<dbReference type="EMBL" id="JAPDMZ010000040">
    <property type="protein sequence ID" value="KAK0554175.1"/>
    <property type="molecule type" value="Genomic_DNA"/>
</dbReference>
<feature type="compositionally biased region" description="Polar residues" evidence="5">
    <location>
        <begin position="1268"/>
        <end position="1277"/>
    </location>
</feature>
<dbReference type="InterPro" id="IPR011011">
    <property type="entry name" value="Znf_FYVE_PHD"/>
</dbReference>